<dbReference type="RefSeq" id="WP_083050881.1">
    <property type="nucleotide sequence ID" value="NZ_CAXXQO010000003.1"/>
</dbReference>
<dbReference type="Pfam" id="PF02082">
    <property type="entry name" value="Rrf2"/>
    <property type="match status" value="1"/>
</dbReference>
<dbReference type="PROSITE" id="PS51197">
    <property type="entry name" value="HTH_RRF2_2"/>
    <property type="match status" value="1"/>
</dbReference>
<dbReference type="OrthoDB" id="9808360at2"/>
<dbReference type="InterPro" id="IPR036388">
    <property type="entry name" value="WH-like_DNA-bd_sf"/>
</dbReference>
<dbReference type="InterPro" id="IPR036390">
    <property type="entry name" value="WH_DNA-bd_sf"/>
</dbReference>
<organism evidence="2 3">
    <name type="scientific">Marispirochaeta aestuarii</name>
    <dbReference type="NCBI Taxonomy" id="1963862"/>
    <lineage>
        <taxon>Bacteria</taxon>
        <taxon>Pseudomonadati</taxon>
        <taxon>Spirochaetota</taxon>
        <taxon>Spirochaetia</taxon>
        <taxon>Spirochaetales</taxon>
        <taxon>Spirochaetaceae</taxon>
        <taxon>Marispirochaeta</taxon>
    </lineage>
</organism>
<dbReference type="Proteomes" id="UP000192343">
    <property type="component" value="Unassembled WGS sequence"/>
</dbReference>
<keyword evidence="1" id="KW-0238">DNA-binding</keyword>
<evidence type="ECO:0000256" key="1">
    <source>
        <dbReference type="ARBA" id="ARBA00023125"/>
    </source>
</evidence>
<dbReference type="GO" id="GO:0003700">
    <property type="term" value="F:DNA-binding transcription factor activity"/>
    <property type="evidence" value="ECO:0007669"/>
    <property type="project" value="TreeGrafter"/>
</dbReference>
<comment type="caution">
    <text evidence="2">The sequence shown here is derived from an EMBL/GenBank/DDBJ whole genome shotgun (WGS) entry which is preliminary data.</text>
</comment>
<dbReference type="PANTHER" id="PTHR33221">
    <property type="entry name" value="WINGED HELIX-TURN-HELIX TRANSCRIPTIONAL REGULATOR, RRF2 FAMILY"/>
    <property type="match status" value="1"/>
</dbReference>
<dbReference type="SUPFAM" id="SSF46785">
    <property type="entry name" value="Winged helix' DNA-binding domain"/>
    <property type="match status" value="1"/>
</dbReference>
<dbReference type="AlphaFoldDB" id="A0A1Y1RX86"/>
<protein>
    <recommendedName>
        <fullName evidence="4">Rrf2 family transcriptional regulator</fullName>
    </recommendedName>
</protein>
<dbReference type="InterPro" id="IPR000944">
    <property type="entry name" value="Tscrpt_reg_Rrf2"/>
</dbReference>
<reference evidence="2 3" key="1">
    <citation type="submission" date="2017-03" db="EMBL/GenBank/DDBJ databases">
        <title>Draft Genome sequence of Marispirochaeta sp. strain JC444.</title>
        <authorList>
            <person name="Shivani Y."/>
            <person name="Subhash Y."/>
            <person name="Sasikala C."/>
            <person name="Ramana C."/>
        </authorList>
    </citation>
    <scope>NUCLEOTIDE SEQUENCE [LARGE SCALE GENOMIC DNA]</scope>
    <source>
        <strain evidence="2 3">JC444</strain>
    </source>
</reference>
<evidence type="ECO:0000313" key="3">
    <source>
        <dbReference type="Proteomes" id="UP000192343"/>
    </source>
</evidence>
<dbReference type="PANTHER" id="PTHR33221:SF5">
    <property type="entry name" value="HTH-TYPE TRANSCRIPTIONAL REGULATOR ISCR"/>
    <property type="match status" value="1"/>
</dbReference>
<gene>
    <name evidence="2" type="ORF">B4O97_11215</name>
</gene>
<dbReference type="GO" id="GO:0003677">
    <property type="term" value="F:DNA binding"/>
    <property type="evidence" value="ECO:0007669"/>
    <property type="project" value="UniProtKB-KW"/>
</dbReference>
<evidence type="ECO:0008006" key="4">
    <source>
        <dbReference type="Google" id="ProtNLM"/>
    </source>
</evidence>
<dbReference type="GO" id="GO:0005829">
    <property type="term" value="C:cytosol"/>
    <property type="evidence" value="ECO:0007669"/>
    <property type="project" value="TreeGrafter"/>
</dbReference>
<dbReference type="NCBIfam" id="TIGR00738">
    <property type="entry name" value="rrf2_super"/>
    <property type="match status" value="1"/>
</dbReference>
<name>A0A1Y1RX86_9SPIO</name>
<keyword evidence="3" id="KW-1185">Reference proteome</keyword>
<evidence type="ECO:0000313" key="2">
    <source>
        <dbReference type="EMBL" id="ORC34899.1"/>
    </source>
</evidence>
<dbReference type="Gene3D" id="1.10.10.10">
    <property type="entry name" value="Winged helix-like DNA-binding domain superfamily/Winged helix DNA-binding domain"/>
    <property type="match status" value="1"/>
</dbReference>
<dbReference type="STRING" id="1963862.B4O97_11215"/>
<sequence length="143" mass="15691">MKLSTRSRYGLRLMIALAMSYGGGPRLLKEIADTEELSEKYLGQLVIPLKSAGFISAVRGAKGGYELTRDPEEISPLEIVNVLEGDLFTREEHTPASPGTLRAASELWEALRRSMTEVLSSMTLGDLARNAGKKNNDSLMYSI</sequence>
<dbReference type="EMBL" id="MWQY01000011">
    <property type="protein sequence ID" value="ORC34899.1"/>
    <property type="molecule type" value="Genomic_DNA"/>
</dbReference>
<proteinExistence type="predicted"/>
<accession>A0A1Y1RX86</accession>